<evidence type="ECO:0000256" key="8">
    <source>
        <dbReference type="ARBA" id="ARBA00023004"/>
    </source>
</evidence>
<dbReference type="InterPro" id="IPR017938">
    <property type="entry name" value="Riboflavin_synthase-like_b-brl"/>
</dbReference>
<dbReference type="CDD" id="cd06218">
    <property type="entry name" value="DHOD_e_trans"/>
    <property type="match status" value="1"/>
</dbReference>
<dbReference type="InterPro" id="IPR039261">
    <property type="entry name" value="FNR_nucleotide-bd"/>
</dbReference>
<proteinExistence type="inferred from homology"/>
<dbReference type="InterPro" id="IPR019480">
    <property type="entry name" value="Dihydroorotate_DH_Fe-S-bd"/>
</dbReference>
<evidence type="ECO:0000256" key="10">
    <source>
        <dbReference type="ARBA" id="ARBA00034078"/>
    </source>
</evidence>
<dbReference type="GO" id="GO:0050660">
    <property type="term" value="F:flavin adenine dinucleotide binding"/>
    <property type="evidence" value="ECO:0007669"/>
    <property type="project" value="InterPro"/>
</dbReference>
<comment type="cofactor">
    <cofactor evidence="10">
        <name>[2Fe-2S] cluster</name>
        <dbReference type="ChEBI" id="CHEBI:190135"/>
    </cofactor>
</comment>
<dbReference type="InterPro" id="IPR017927">
    <property type="entry name" value="FAD-bd_FR_type"/>
</dbReference>
<keyword evidence="2" id="KW-0813">Transport</keyword>
<organism evidence="12">
    <name type="scientific">freshwater metagenome</name>
    <dbReference type="NCBI Taxonomy" id="449393"/>
    <lineage>
        <taxon>unclassified sequences</taxon>
        <taxon>metagenomes</taxon>
        <taxon>ecological metagenomes</taxon>
    </lineage>
</organism>
<dbReference type="SUPFAM" id="SSF63380">
    <property type="entry name" value="Riboflavin synthase domain-like"/>
    <property type="match status" value="1"/>
</dbReference>
<keyword evidence="8" id="KW-0408">Iron</keyword>
<keyword evidence="9" id="KW-0411">Iron-sulfur</keyword>
<protein>
    <submittedName>
        <fullName evidence="12">Unannotated protein</fullName>
    </submittedName>
</protein>
<evidence type="ECO:0000256" key="9">
    <source>
        <dbReference type="ARBA" id="ARBA00023014"/>
    </source>
</evidence>
<dbReference type="PANTHER" id="PTHR43513:SF3">
    <property type="entry name" value="DIHYDROOROTATE DEHYDROGENASE B (NAD(+)), ELECTRON TRANSFER SUBUNIT-RELATED"/>
    <property type="match status" value="1"/>
</dbReference>
<dbReference type="Gene3D" id="2.40.30.10">
    <property type="entry name" value="Translation factors"/>
    <property type="match status" value="1"/>
</dbReference>
<gene>
    <name evidence="12" type="ORF">UFOPK2243_00361</name>
</gene>
<comment type="similarity">
    <text evidence="1">Belongs to the PyrK family.</text>
</comment>
<feature type="domain" description="FAD-binding FR-type" evidence="11">
    <location>
        <begin position="8"/>
        <end position="111"/>
    </location>
</feature>
<evidence type="ECO:0000256" key="4">
    <source>
        <dbReference type="ARBA" id="ARBA00022714"/>
    </source>
</evidence>
<evidence type="ECO:0000256" key="7">
    <source>
        <dbReference type="ARBA" id="ARBA00022982"/>
    </source>
</evidence>
<evidence type="ECO:0000256" key="6">
    <source>
        <dbReference type="ARBA" id="ARBA00022827"/>
    </source>
</evidence>
<keyword evidence="7" id="KW-0249">Electron transport</keyword>
<dbReference type="PROSITE" id="PS51384">
    <property type="entry name" value="FAD_FR"/>
    <property type="match status" value="1"/>
</dbReference>
<dbReference type="GO" id="GO:0006221">
    <property type="term" value="P:pyrimidine nucleotide biosynthetic process"/>
    <property type="evidence" value="ECO:0007669"/>
    <property type="project" value="InterPro"/>
</dbReference>
<keyword evidence="6" id="KW-0274">FAD</keyword>
<dbReference type="Gene3D" id="2.10.240.10">
    <property type="entry name" value="Dihydroorotate dehydrogenase, electron transfer subunit"/>
    <property type="match status" value="1"/>
</dbReference>
<evidence type="ECO:0000256" key="2">
    <source>
        <dbReference type="ARBA" id="ARBA00022448"/>
    </source>
</evidence>
<dbReference type="InterPro" id="IPR012165">
    <property type="entry name" value="Cyt_c3_hydrogenase_gsu"/>
</dbReference>
<keyword evidence="4" id="KW-0001">2Fe-2S</keyword>
<evidence type="ECO:0000256" key="1">
    <source>
        <dbReference type="ARBA" id="ARBA00006422"/>
    </source>
</evidence>
<keyword evidence="5" id="KW-0479">Metal-binding</keyword>
<keyword evidence="3" id="KW-0285">Flavoprotein</keyword>
<evidence type="ECO:0000256" key="5">
    <source>
        <dbReference type="ARBA" id="ARBA00022723"/>
    </source>
</evidence>
<dbReference type="InterPro" id="IPR037117">
    <property type="entry name" value="Dihydroorotate_DH_ele_sf"/>
</dbReference>
<name>A0A6J6KKL9_9ZZZZ</name>
<accession>A0A6J6KKL9</accession>
<dbReference type="Pfam" id="PF10418">
    <property type="entry name" value="DHODB_Fe-S_bind"/>
    <property type="match status" value="1"/>
</dbReference>
<reference evidence="12" key="1">
    <citation type="submission" date="2020-05" db="EMBL/GenBank/DDBJ databases">
        <authorList>
            <person name="Chiriac C."/>
            <person name="Salcher M."/>
            <person name="Ghai R."/>
            <person name="Kavagutti S V."/>
        </authorList>
    </citation>
    <scope>NUCLEOTIDE SEQUENCE</scope>
</reference>
<dbReference type="PANTHER" id="PTHR43513">
    <property type="entry name" value="DIHYDROOROTATE DEHYDROGENASE B (NAD(+)), ELECTRON TRANSFER SUBUNIT"/>
    <property type="match status" value="1"/>
</dbReference>
<sequence>MSTINKSATQITATILSNKRVGAYHQILLAIGDLAALCRPGNFVAIAVGGDSSKMILRRAFAISRITHGNASGGAMELIVAPHGSGSRWLCAQPEGSEIDIVAPLGKAFGIPTTPVNALLVGGGYGSAPLFGLAEVLKSRGCRVDMLLGASTGSKIYAPLEGKRSASTLKIYTEDGSMGEHGRVTAPISSLIASGAVDVIYSCGPMSMLRAISDLTSGTDVVHQCAVEESMACGIGICMTCVLPVKDESGSISMLRSCIDGPVMDASTVAWELVGKTPPAVNS</sequence>
<dbReference type="GO" id="GO:0051537">
    <property type="term" value="F:2 iron, 2 sulfur cluster binding"/>
    <property type="evidence" value="ECO:0007669"/>
    <property type="project" value="UniProtKB-KW"/>
</dbReference>
<dbReference type="GO" id="GO:0046872">
    <property type="term" value="F:metal ion binding"/>
    <property type="evidence" value="ECO:0007669"/>
    <property type="project" value="UniProtKB-KW"/>
</dbReference>
<evidence type="ECO:0000256" key="3">
    <source>
        <dbReference type="ARBA" id="ARBA00022630"/>
    </source>
</evidence>
<dbReference type="PIRSF" id="PIRSF006816">
    <property type="entry name" value="Cyc3_hyd_g"/>
    <property type="match status" value="1"/>
</dbReference>
<evidence type="ECO:0000259" key="11">
    <source>
        <dbReference type="PROSITE" id="PS51384"/>
    </source>
</evidence>
<dbReference type="EMBL" id="CAEZWL010000005">
    <property type="protein sequence ID" value="CAB4649023.1"/>
    <property type="molecule type" value="Genomic_DNA"/>
</dbReference>
<dbReference type="AlphaFoldDB" id="A0A6J6KKL9"/>
<dbReference type="InterPro" id="IPR050353">
    <property type="entry name" value="PyrK_electron_transfer"/>
</dbReference>
<dbReference type="Gene3D" id="3.40.50.80">
    <property type="entry name" value="Nucleotide-binding domain of ferredoxin-NADP reductase (FNR) module"/>
    <property type="match status" value="1"/>
</dbReference>
<dbReference type="GO" id="GO:0016491">
    <property type="term" value="F:oxidoreductase activity"/>
    <property type="evidence" value="ECO:0007669"/>
    <property type="project" value="InterPro"/>
</dbReference>
<evidence type="ECO:0000313" key="12">
    <source>
        <dbReference type="EMBL" id="CAB4649023.1"/>
    </source>
</evidence>
<dbReference type="SUPFAM" id="SSF52343">
    <property type="entry name" value="Ferredoxin reductase-like, C-terminal NADP-linked domain"/>
    <property type="match status" value="1"/>
</dbReference>